<evidence type="ECO:0000256" key="1">
    <source>
        <dbReference type="ARBA" id="ARBA00022490"/>
    </source>
</evidence>
<dbReference type="GO" id="GO:0005829">
    <property type="term" value="C:cytosol"/>
    <property type="evidence" value="ECO:0007669"/>
    <property type="project" value="TreeGrafter"/>
</dbReference>
<dbReference type="HAMAP" id="MF_03054">
    <property type="entry name" value="CTU2"/>
    <property type="match status" value="1"/>
</dbReference>
<dbReference type="Gene3D" id="3.40.50.620">
    <property type="entry name" value="HUPs"/>
    <property type="match status" value="1"/>
</dbReference>
<organism evidence="4 5">
    <name type="scientific">Saccharata proteae CBS 121410</name>
    <dbReference type="NCBI Taxonomy" id="1314787"/>
    <lineage>
        <taxon>Eukaryota</taxon>
        <taxon>Fungi</taxon>
        <taxon>Dikarya</taxon>
        <taxon>Ascomycota</taxon>
        <taxon>Pezizomycotina</taxon>
        <taxon>Dothideomycetes</taxon>
        <taxon>Dothideomycetes incertae sedis</taxon>
        <taxon>Botryosphaeriales</taxon>
        <taxon>Saccharataceae</taxon>
        <taxon>Saccharata</taxon>
    </lineage>
</organism>
<comment type="similarity">
    <text evidence="3">Belongs to the CTU2/NCS2 family.</text>
</comment>
<dbReference type="Pfam" id="PF10288">
    <property type="entry name" value="CTU2"/>
    <property type="match status" value="1"/>
</dbReference>
<comment type="caution">
    <text evidence="4">The sequence shown here is derived from an EMBL/GenBank/DDBJ whole genome shotgun (WGS) entry which is preliminary data.</text>
</comment>
<evidence type="ECO:0000256" key="3">
    <source>
        <dbReference type="HAMAP-Rule" id="MF_03054"/>
    </source>
</evidence>
<comment type="function">
    <text evidence="3">Plays a central role in 2-thiolation of mcm(5)S(2)U at tRNA wobble positions of tRNA(Lys), tRNA(Glu) and tRNA(Gln). May act by forming a heterodimer with NCS6 that ligates sulfur from thiocarboxylated URM1 onto the uridine of tRNAs at wobble position. Prior mcm(5) tRNA modification by the elongator complex is required for 2-thiolation. May also be involved in protein urmylation.</text>
</comment>
<dbReference type="GO" id="GO:0000049">
    <property type="term" value="F:tRNA binding"/>
    <property type="evidence" value="ECO:0007669"/>
    <property type="project" value="InterPro"/>
</dbReference>
<comment type="subcellular location">
    <subcellularLocation>
        <location evidence="3">Cytoplasm</location>
    </subcellularLocation>
</comment>
<dbReference type="PANTHER" id="PTHR20882">
    <property type="entry name" value="CYTOPLASMIC TRNA 2-THIOLATION PROTEIN 2"/>
    <property type="match status" value="1"/>
</dbReference>
<dbReference type="Proteomes" id="UP000799776">
    <property type="component" value="Unassembled WGS sequence"/>
</dbReference>
<name>A0A9P4HQX4_9PEZI</name>
<dbReference type="AlphaFoldDB" id="A0A9P4HQX4"/>
<evidence type="ECO:0000313" key="4">
    <source>
        <dbReference type="EMBL" id="KAF2083976.1"/>
    </source>
</evidence>
<dbReference type="EMBL" id="ML978749">
    <property type="protein sequence ID" value="KAF2083976.1"/>
    <property type="molecule type" value="Genomic_DNA"/>
</dbReference>
<evidence type="ECO:0000313" key="5">
    <source>
        <dbReference type="Proteomes" id="UP000799776"/>
    </source>
</evidence>
<dbReference type="GO" id="GO:0016779">
    <property type="term" value="F:nucleotidyltransferase activity"/>
    <property type="evidence" value="ECO:0007669"/>
    <property type="project" value="UniProtKB-UniRule"/>
</dbReference>
<dbReference type="InterPro" id="IPR014729">
    <property type="entry name" value="Rossmann-like_a/b/a_fold"/>
</dbReference>
<sequence length="382" mass="41819">MDPTGAGRTCRRCQTHEACVVVRSDPLCRDCFLKYVNTKVIKRMESYRYQVRYTSEDSVRMLLVPVSFGVSSVTLVQILDQHLKSQMEKTGRLGYGMHILHVDMSAVDGGSPSGSRLDDLKQMYPEHTYTNVALADIFNGQSGVDDLLKHIPDEASAAAADASQAPQTRLENLIKSLPSATSRSDVVNILRTKLIVQFAQQNSCEGILWGDSTTKIAEKTLSETAKGRGFSLPWQVADGPTPFGVNFHYPLRDLLKKELTAHADIASPPLTHLIAAQPPTQVSASAKNTTIDDLMKQYFESVEQEYPSIVANVVRTSSKLEAGETTDARCRLCNLPVPDGLFGIHGWGGDQEETVSGSEFGQSQRLCYGCTRSAPRAAPLLP</sequence>
<keyword evidence="2 3" id="KW-0819">tRNA processing</keyword>
<proteinExistence type="inferred from homology"/>
<dbReference type="GO" id="GO:0002143">
    <property type="term" value="P:tRNA wobble position uridine thiolation"/>
    <property type="evidence" value="ECO:0007669"/>
    <property type="project" value="TreeGrafter"/>
</dbReference>
<accession>A0A9P4HQX4</accession>
<protein>
    <recommendedName>
        <fullName evidence="3">Cytoplasmic tRNA 2-thiolation protein 2</fullName>
    </recommendedName>
</protein>
<dbReference type="PANTHER" id="PTHR20882:SF14">
    <property type="entry name" value="CYTOPLASMIC TRNA 2-THIOLATION PROTEIN 2"/>
    <property type="match status" value="1"/>
</dbReference>
<reference evidence="4" key="1">
    <citation type="journal article" date="2020" name="Stud. Mycol.">
        <title>101 Dothideomycetes genomes: a test case for predicting lifestyles and emergence of pathogens.</title>
        <authorList>
            <person name="Haridas S."/>
            <person name="Albert R."/>
            <person name="Binder M."/>
            <person name="Bloem J."/>
            <person name="Labutti K."/>
            <person name="Salamov A."/>
            <person name="Andreopoulos B."/>
            <person name="Baker S."/>
            <person name="Barry K."/>
            <person name="Bills G."/>
            <person name="Bluhm B."/>
            <person name="Cannon C."/>
            <person name="Castanera R."/>
            <person name="Culley D."/>
            <person name="Daum C."/>
            <person name="Ezra D."/>
            <person name="Gonzalez J."/>
            <person name="Henrissat B."/>
            <person name="Kuo A."/>
            <person name="Liang C."/>
            <person name="Lipzen A."/>
            <person name="Lutzoni F."/>
            <person name="Magnuson J."/>
            <person name="Mondo S."/>
            <person name="Nolan M."/>
            <person name="Ohm R."/>
            <person name="Pangilinan J."/>
            <person name="Park H.-J."/>
            <person name="Ramirez L."/>
            <person name="Alfaro M."/>
            <person name="Sun H."/>
            <person name="Tritt A."/>
            <person name="Yoshinaga Y."/>
            <person name="Zwiers L.-H."/>
            <person name="Turgeon B."/>
            <person name="Goodwin S."/>
            <person name="Spatafora J."/>
            <person name="Crous P."/>
            <person name="Grigoriev I."/>
        </authorList>
    </citation>
    <scope>NUCLEOTIDE SEQUENCE</scope>
    <source>
        <strain evidence="4">CBS 121410</strain>
    </source>
</reference>
<keyword evidence="1 3" id="KW-0963">Cytoplasm</keyword>
<dbReference type="GO" id="GO:0032447">
    <property type="term" value="P:protein urmylation"/>
    <property type="evidence" value="ECO:0007669"/>
    <property type="project" value="UniProtKB-UniRule"/>
</dbReference>
<comment type="pathway">
    <text evidence="3">tRNA modification; 5-methoxycarbonylmethyl-2-thiouridine-tRNA biosynthesis.</text>
</comment>
<dbReference type="InterPro" id="IPR019407">
    <property type="entry name" value="CTU2"/>
</dbReference>
<keyword evidence="5" id="KW-1185">Reference proteome</keyword>
<gene>
    <name evidence="3" type="primary">NCS2</name>
    <name evidence="3" type="synonym">CTU2</name>
    <name evidence="4" type="ORF">K490DRAFT_50224</name>
</gene>
<dbReference type="OrthoDB" id="25129at2759"/>
<evidence type="ECO:0000256" key="2">
    <source>
        <dbReference type="ARBA" id="ARBA00022694"/>
    </source>
</evidence>
<dbReference type="GO" id="GO:0016783">
    <property type="term" value="F:sulfurtransferase activity"/>
    <property type="evidence" value="ECO:0007669"/>
    <property type="project" value="TreeGrafter"/>
</dbReference>